<keyword evidence="4" id="KW-1185">Reference proteome</keyword>
<proteinExistence type="predicted"/>
<dbReference type="OMA" id="CACACLT"/>
<evidence type="ECO:0000256" key="2">
    <source>
        <dbReference type="PROSITE-ProRule" id="PRU00708"/>
    </source>
</evidence>
<dbReference type="AlphaFoldDB" id="A0A1J6INK8"/>
<dbReference type="PANTHER" id="PTHR47926:SF440">
    <property type="entry name" value="REPEAT-CONTAINING PROTEIN, PUTATIVE-RELATED"/>
    <property type="match status" value="1"/>
</dbReference>
<dbReference type="InterPro" id="IPR002885">
    <property type="entry name" value="PPR_rpt"/>
</dbReference>
<comment type="caution">
    <text evidence="3">The sequence shown here is derived from an EMBL/GenBank/DDBJ whole genome shotgun (WGS) entry which is preliminary data.</text>
</comment>
<gene>
    <name evidence="3" type="ORF">A4A49_52529</name>
</gene>
<accession>A0A1J6INK8</accession>
<dbReference type="SMR" id="A0A1J6INK8"/>
<feature type="repeat" description="PPR" evidence="2">
    <location>
        <begin position="75"/>
        <end position="105"/>
    </location>
</feature>
<evidence type="ECO:0000313" key="3">
    <source>
        <dbReference type="EMBL" id="OIT05860.1"/>
    </source>
</evidence>
<dbReference type="Gene3D" id="1.25.40.10">
    <property type="entry name" value="Tetratricopeptide repeat domain"/>
    <property type="match status" value="1"/>
</dbReference>
<dbReference type="InterPro" id="IPR011990">
    <property type="entry name" value="TPR-like_helical_dom_sf"/>
</dbReference>
<sequence>MMAIKVKPDEITVSSVLSACAHLGTLDVGKAVHDYVRQHAIKMDIYVGNALVDMYCKCGSVNTALEVFFSMNRKDTVSWTSIISGLAVNGVHDNALQLFSRMLEHCKPTHGTFIGVLLACAHSGLVDKGLEYFDSMEKHHGLVPEMKQYGCVVDLLCRSDLDNGGNYVLSSSTYATAERWDDAMKIRQLMNDGAVQRPLRMEMDSTKVCNHVTVHPVVIDKVFLG</sequence>
<dbReference type="GO" id="GO:0009451">
    <property type="term" value="P:RNA modification"/>
    <property type="evidence" value="ECO:0007669"/>
    <property type="project" value="InterPro"/>
</dbReference>
<evidence type="ECO:0000256" key="1">
    <source>
        <dbReference type="ARBA" id="ARBA00022737"/>
    </source>
</evidence>
<dbReference type="EMBL" id="MJEQ01037184">
    <property type="protein sequence ID" value="OIT05860.1"/>
    <property type="molecule type" value="Genomic_DNA"/>
</dbReference>
<name>A0A1J6INK8_NICAT</name>
<dbReference type="Pfam" id="PF01535">
    <property type="entry name" value="PPR"/>
    <property type="match status" value="3"/>
</dbReference>
<evidence type="ECO:0000313" key="4">
    <source>
        <dbReference type="Proteomes" id="UP000187609"/>
    </source>
</evidence>
<dbReference type="InterPro" id="IPR046960">
    <property type="entry name" value="PPR_At4g14850-like_plant"/>
</dbReference>
<dbReference type="NCBIfam" id="TIGR00756">
    <property type="entry name" value="PPR"/>
    <property type="match status" value="2"/>
</dbReference>
<keyword evidence="1" id="KW-0677">Repeat</keyword>
<protein>
    <submittedName>
        <fullName evidence="3">Pentatricopeptide repeat-containing protein</fullName>
    </submittedName>
</protein>
<feature type="repeat" description="PPR" evidence="2">
    <location>
        <begin position="44"/>
        <end position="74"/>
    </location>
</feature>
<dbReference type="Proteomes" id="UP000187609">
    <property type="component" value="Unassembled WGS sequence"/>
</dbReference>
<organism evidence="3 4">
    <name type="scientific">Nicotiana attenuata</name>
    <name type="common">Coyote tobacco</name>
    <dbReference type="NCBI Taxonomy" id="49451"/>
    <lineage>
        <taxon>Eukaryota</taxon>
        <taxon>Viridiplantae</taxon>
        <taxon>Streptophyta</taxon>
        <taxon>Embryophyta</taxon>
        <taxon>Tracheophyta</taxon>
        <taxon>Spermatophyta</taxon>
        <taxon>Magnoliopsida</taxon>
        <taxon>eudicotyledons</taxon>
        <taxon>Gunneridae</taxon>
        <taxon>Pentapetalae</taxon>
        <taxon>asterids</taxon>
        <taxon>lamiids</taxon>
        <taxon>Solanales</taxon>
        <taxon>Solanaceae</taxon>
        <taxon>Nicotianoideae</taxon>
        <taxon>Nicotianeae</taxon>
        <taxon>Nicotiana</taxon>
    </lineage>
</organism>
<dbReference type="GO" id="GO:0003723">
    <property type="term" value="F:RNA binding"/>
    <property type="evidence" value="ECO:0007669"/>
    <property type="project" value="InterPro"/>
</dbReference>
<reference evidence="3" key="1">
    <citation type="submission" date="2016-11" db="EMBL/GenBank/DDBJ databases">
        <title>The genome of Nicotiana attenuata.</title>
        <authorList>
            <person name="Xu S."/>
            <person name="Brockmoeller T."/>
            <person name="Gaquerel E."/>
            <person name="Navarro A."/>
            <person name="Kuhl H."/>
            <person name="Gase K."/>
            <person name="Ling Z."/>
            <person name="Zhou W."/>
            <person name="Kreitzer C."/>
            <person name="Stanke M."/>
            <person name="Tang H."/>
            <person name="Lyons E."/>
            <person name="Pandey P."/>
            <person name="Pandey S.P."/>
            <person name="Timmermann B."/>
            <person name="Baldwin I.T."/>
        </authorList>
    </citation>
    <scope>NUCLEOTIDE SEQUENCE [LARGE SCALE GENOMIC DNA]</scope>
    <source>
        <strain evidence="3">UT</strain>
    </source>
</reference>
<dbReference type="PANTHER" id="PTHR47926">
    <property type="entry name" value="PENTATRICOPEPTIDE REPEAT-CONTAINING PROTEIN"/>
    <property type="match status" value="1"/>
</dbReference>
<dbReference type="PROSITE" id="PS51375">
    <property type="entry name" value="PPR"/>
    <property type="match status" value="2"/>
</dbReference>
<dbReference type="Gramene" id="OIT05860">
    <property type="protein sequence ID" value="OIT05860"/>
    <property type="gene ID" value="A4A49_52529"/>
</dbReference>
<dbReference type="FunFam" id="1.25.40.10:FF:000031">
    <property type="entry name" value="Pentatricopeptide repeat-containing protein mitochondrial"/>
    <property type="match status" value="1"/>
</dbReference>